<evidence type="ECO:0000313" key="3">
    <source>
        <dbReference type="Proteomes" id="UP001303324"/>
    </source>
</evidence>
<keyword evidence="3" id="KW-1185">Reference proteome</keyword>
<feature type="transmembrane region" description="Helical" evidence="1">
    <location>
        <begin position="6"/>
        <end position="25"/>
    </location>
</feature>
<evidence type="ECO:0000313" key="2">
    <source>
        <dbReference type="EMBL" id="WNF25221.1"/>
    </source>
</evidence>
<organism evidence="2 3">
    <name type="scientific">Mesobacillus jeotgali</name>
    <dbReference type="NCBI Taxonomy" id="129985"/>
    <lineage>
        <taxon>Bacteria</taxon>
        <taxon>Bacillati</taxon>
        <taxon>Bacillota</taxon>
        <taxon>Bacilli</taxon>
        <taxon>Bacillales</taxon>
        <taxon>Bacillaceae</taxon>
        <taxon>Mesobacillus</taxon>
    </lineage>
</organism>
<dbReference type="Proteomes" id="UP001303324">
    <property type="component" value="Chromosome"/>
</dbReference>
<sequence length="29" mass="3280">MPLTVFETFMAMFSFASLILAILTLSQKK</sequence>
<protein>
    <submittedName>
        <fullName evidence="2">Holin-like toxin</fullName>
    </submittedName>
</protein>
<keyword evidence="1" id="KW-1133">Transmembrane helix</keyword>
<proteinExistence type="predicted"/>
<accession>A0ABY9VR67</accession>
<dbReference type="InterPro" id="IPR031616">
    <property type="entry name" value="BsrE-like"/>
</dbReference>
<dbReference type="Pfam" id="PF16935">
    <property type="entry name" value="Hol_Tox"/>
    <property type="match status" value="1"/>
</dbReference>
<dbReference type="EMBL" id="CP134494">
    <property type="protein sequence ID" value="WNF25221.1"/>
    <property type="molecule type" value="Genomic_DNA"/>
</dbReference>
<evidence type="ECO:0000256" key="1">
    <source>
        <dbReference type="SAM" id="Phobius"/>
    </source>
</evidence>
<name>A0ABY9VR67_9BACI</name>
<dbReference type="RefSeq" id="WP_225649917.1">
    <property type="nucleotide sequence ID" value="NZ_CP025025.1"/>
</dbReference>
<keyword evidence="1" id="KW-0812">Transmembrane</keyword>
<keyword evidence="1" id="KW-0472">Membrane</keyword>
<reference evidence="2 3" key="1">
    <citation type="submission" date="2023-09" db="EMBL/GenBank/DDBJ databases">
        <title>Microbial mechanism of fulvic acid promoting antimony reduction mineralization in rice fields.</title>
        <authorList>
            <person name="Chen G."/>
            <person name="Lan J."/>
        </authorList>
    </citation>
    <scope>NUCLEOTIDE SEQUENCE [LARGE SCALE GENOMIC DNA]</scope>
    <source>
        <strain evidence="2 3">PS1</strain>
    </source>
</reference>
<gene>
    <name evidence="2" type="ORF">RH061_13950</name>
</gene>